<proteinExistence type="predicted"/>
<dbReference type="AlphaFoldDB" id="A0A915L813"/>
<organism evidence="1 2">
    <name type="scientific">Romanomermis culicivorax</name>
    <name type="common">Nematode worm</name>
    <dbReference type="NCBI Taxonomy" id="13658"/>
    <lineage>
        <taxon>Eukaryota</taxon>
        <taxon>Metazoa</taxon>
        <taxon>Ecdysozoa</taxon>
        <taxon>Nematoda</taxon>
        <taxon>Enoplea</taxon>
        <taxon>Dorylaimia</taxon>
        <taxon>Mermithida</taxon>
        <taxon>Mermithoidea</taxon>
        <taxon>Mermithidae</taxon>
        <taxon>Romanomermis</taxon>
    </lineage>
</organism>
<keyword evidence="1" id="KW-1185">Reference proteome</keyword>
<name>A0A915L813_ROMCU</name>
<accession>A0A915L813</accession>
<sequence>MTQEKRSIYWIKALYDITGKKGQTRRSRLTIEQLSVEVKTDTKLEASLDGRQVQADPKLGRKPSYDGRQVRSQSVLKSIINVLLLVPQG</sequence>
<protein>
    <submittedName>
        <fullName evidence="2">Uncharacterized protein</fullName>
    </submittedName>
</protein>
<dbReference type="WBParaSite" id="nRc.2.0.1.t47179-RA">
    <property type="protein sequence ID" value="nRc.2.0.1.t47179-RA"/>
    <property type="gene ID" value="nRc.2.0.1.g47179"/>
</dbReference>
<reference evidence="2" key="1">
    <citation type="submission" date="2022-11" db="UniProtKB">
        <authorList>
            <consortium name="WormBaseParasite"/>
        </authorList>
    </citation>
    <scope>IDENTIFICATION</scope>
</reference>
<evidence type="ECO:0000313" key="2">
    <source>
        <dbReference type="WBParaSite" id="nRc.2.0.1.t47179-RA"/>
    </source>
</evidence>
<dbReference type="Proteomes" id="UP000887565">
    <property type="component" value="Unplaced"/>
</dbReference>
<evidence type="ECO:0000313" key="1">
    <source>
        <dbReference type="Proteomes" id="UP000887565"/>
    </source>
</evidence>